<accession>A0ABV9T0G1</accession>
<keyword evidence="2" id="KW-1185">Reference proteome</keyword>
<sequence length="79" mass="9016">MMTDIPKTNRTVSYIMNTMNIVANEFGKQATKYMAIGQPVLKGIMNPLAMKHADLIIPGCGRMKIKVDTRRHLQLIKWK</sequence>
<evidence type="ECO:0000313" key="1">
    <source>
        <dbReference type="EMBL" id="MFC4871967.1"/>
    </source>
</evidence>
<gene>
    <name evidence="1" type="ORF">ACFPFU_09730</name>
</gene>
<dbReference type="Proteomes" id="UP001595818">
    <property type="component" value="Unassembled WGS sequence"/>
</dbReference>
<reference evidence="2" key="1">
    <citation type="journal article" date="2019" name="Int. J. Syst. Evol. Microbiol.">
        <title>The Global Catalogue of Microorganisms (GCM) 10K type strain sequencing project: providing services to taxonomists for standard genome sequencing and annotation.</title>
        <authorList>
            <consortium name="The Broad Institute Genomics Platform"/>
            <consortium name="The Broad Institute Genome Sequencing Center for Infectious Disease"/>
            <person name="Wu L."/>
            <person name="Ma J."/>
        </authorList>
    </citation>
    <scope>NUCLEOTIDE SEQUENCE [LARGE SCALE GENOMIC DNA]</scope>
    <source>
        <strain evidence="2">CGMCC 4.7466</strain>
    </source>
</reference>
<organism evidence="1 2">
    <name type="scientific">Negadavirga shengliensis</name>
    <dbReference type="NCBI Taxonomy" id="1389218"/>
    <lineage>
        <taxon>Bacteria</taxon>
        <taxon>Pseudomonadati</taxon>
        <taxon>Bacteroidota</taxon>
        <taxon>Cytophagia</taxon>
        <taxon>Cytophagales</taxon>
        <taxon>Cyclobacteriaceae</taxon>
        <taxon>Negadavirga</taxon>
    </lineage>
</organism>
<proteinExistence type="predicted"/>
<dbReference type="EMBL" id="JBHSJJ010000004">
    <property type="protein sequence ID" value="MFC4871967.1"/>
    <property type="molecule type" value="Genomic_DNA"/>
</dbReference>
<evidence type="ECO:0000313" key="2">
    <source>
        <dbReference type="Proteomes" id="UP001595818"/>
    </source>
</evidence>
<name>A0ABV9T0G1_9BACT</name>
<comment type="caution">
    <text evidence="1">The sequence shown here is derived from an EMBL/GenBank/DDBJ whole genome shotgun (WGS) entry which is preliminary data.</text>
</comment>
<dbReference type="RefSeq" id="WP_377063934.1">
    <property type="nucleotide sequence ID" value="NZ_JBHSJJ010000004.1"/>
</dbReference>
<protein>
    <submittedName>
        <fullName evidence="1">Uncharacterized protein</fullName>
    </submittedName>
</protein>